<feature type="domain" description="HTH deoR-type" evidence="8">
    <location>
        <begin position="23"/>
        <end position="78"/>
    </location>
</feature>
<dbReference type="GO" id="GO:0003677">
    <property type="term" value="F:DNA binding"/>
    <property type="evidence" value="ECO:0007669"/>
    <property type="project" value="UniProtKB-KW"/>
</dbReference>
<evidence type="ECO:0000313" key="10">
    <source>
        <dbReference type="Proteomes" id="UP000279336"/>
    </source>
</evidence>
<proteinExistence type="predicted"/>
<dbReference type="SMART" id="SM00420">
    <property type="entry name" value="HTH_DEOR"/>
    <property type="match status" value="1"/>
</dbReference>
<comment type="function">
    <text evidence="6">Repressor of the lactose catabolism operon. Galactose-6-phosphate is the inducer.</text>
</comment>
<feature type="region of interest" description="Disordered" evidence="7">
    <location>
        <begin position="1"/>
        <end position="25"/>
    </location>
</feature>
<organism evidence="9 10">
    <name type="scientific">Propionibacterium australiense</name>
    <dbReference type="NCBI Taxonomy" id="119981"/>
    <lineage>
        <taxon>Bacteria</taxon>
        <taxon>Bacillati</taxon>
        <taxon>Actinomycetota</taxon>
        <taxon>Actinomycetes</taxon>
        <taxon>Propionibacteriales</taxon>
        <taxon>Propionibacteriaceae</taxon>
        <taxon>Propionibacterium</taxon>
    </lineage>
</organism>
<dbReference type="Gene3D" id="1.10.10.10">
    <property type="entry name" value="Winged helix-like DNA-binding domain superfamily/Winged helix DNA-binding domain"/>
    <property type="match status" value="1"/>
</dbReference>
<dbReference type="SUPFAM" id="SSF100950">
    <property type="entry name" value="NagB/RpiA/CoA transferase-like"/>
    <property type="match status" value="1"/>
</dbReference>
<evidence type="ECO:0000256" key="3">
    <source>
        <dbReference type="ARBA" id="ARBA00023015"/>
    </source>
</evidence>
<name>A0A8B3FHU0_9ACTN</name>
<dbReference type="InterPro" id="IPR014036">
    <property type="entry name" value="DeoR-like_C"/>
</dbReference>
<evidence type="ECO:0000256" key="1">
    <source>
        <dbReference type="ARBA" id="ARBA00021390"/>
    </source>
</evidence>
<reference evidence="9 10" key="1">
    <citation type="submission" date="2018-10" db="EMBL/GenBank/DDBJ databases">
        <title>Propionibacterium australiense Genome Sequencing and Assembly.</title>
        <authorList>
            <person name="Bernier A.-M."/>
            <person name="Bernard K."/>
        </authorList>
    </citation>
    <scope>NUCLEOTIDE SEQUENCE [LARGE SCALE GENOMIC DNA]</scope>
    <source>
        <strain evidence="9 10">NML98A078</strain>
    </source>
</reference>
<keyword evidence="3" id="KW-0805">Transcription regulation</keyword>
<evidence type="ECO:0000256" key="2">
    <source>
        <dbReference type="ARBA" id="ARBA00022491"/>
    </source>
</evidence>
<dbReference type="InterPro" id="IPR036390">
    <property type="entry name" value="WH_DNA-bd_sf"/>
</dbReference>
<evidence type="ECO:0000256" key="4">
    <source>
        <dbReference type="ARBA" id="ARBA00023125"/>
    </source>
</evidence>
<dbReference type="OrthoDB" id="7688673at2"/>
<dbReference type="InterPro" id="IPR037171">
    <property type="entry name" value="NagB/RpiA_transferase-like"/>
</dbReference>
<evidence type="ECO:0000256" key="6">
    <source>
        <dbReference type="ARBA" id="ARBA00024937"/>
    </source>
</evidence>
<evidence type="ECO:0000256" key="7">
    <source>
        <dbReference type="SAM" id="MobiDB-lite"/>
    </source>
</evidence>
<dbReference type="InterPro" id="IPR036388">
    <property type="entry name" value="WH-like_DNA-bd_sf"/>
</dbReference>
<dbReference type="GO" id="GO:0003700">
    <property type="term" value="F:DNA-binding transcription factor activity"/>
    <property type="evidence" value="ECO:0007669"/>
    <property type="project" value="InterPro"/>
</dbReference>
<keyword evidence="5" id="KW-0804">Transcription</keyword>
<dbReference type="EMBL" id="RCIW01000017">
    <property type="protein sequence ID" value="RLP07652.1"/>
    <property type="molecule type" value="Genomic_DNA"/>
</dbReference>
<dbReference type="Proteomes" id="UP000279336">
    <property type="component" value="Unassembled WGS sequence"/>
</dbReference>
<accession>A0A8B3FHU0</accession>
<dbReference type="SUPFAM" id="SSF46785">
    <property type="entry name" value="Winged helix' DNA-binding domain"/>
    <property type="match status" value="1"/>
</dbReference>
<keyword evidence="4" id="KW-0238">DNA-binding</keyword>
<keyword evidence="2" id="KW-0678">Repressor</keyword>
<dbReference type="AlphaFoldDB" id="A0A8B3FHU0"/>
<dbReference type="Pfam" id="PF00455">
    <property type="entry name" value="DeoRC"/>
    <property type="match status" value="1"/>
</dbReference>
<evidence type="ECO:0000259" key="8">
    <source>
        <dbReference type="PROSITE" id="PS51000"/>
    </source>
</evidence>
<sequence>MVGKHSYDESASGSGARGGAMPTTQRRQAILAQVRAQQSVKVGELSTELGVSAETIRKDILALDERGLLERVHGGAVATANRESAYESRKTINAQAKRDIAREAVRLAADAHSIYLDYGTTAFQIAQLIAVSDPDVMVISASLPIITALLPCERVQLVVPGGQVRRNENSLGGPLTDKAMQGLFFDIGFFGCAGIAARSGVTNFDAVENAVSQLAASHCQRVVLVADHSKFDRTAALGAASIDDLDDLVTDREPEGELASLLESSHCTIHVTQGRT</sequence>
<dbReference type="InterPro" id="IPR018356">
    <property type="entry name" value="Tscrpt_reg_HTH_DeoR_CS"/>
</dbReference>
<evidence type="ECO:0000256" key="5">
    <source>
        <dbReference type="ARBA" id="ARBA00023163"/>
    </source>
</evidence>
<dbReference type="PROSITE" id="PS51000">
    <property type="entry name" value="HTH_DEOR_2"/>
    <property type="match status" value="1"/>
</dbReference>
<dbReference type="PANTHER" id="PTHR30363:SF4">
    <property type="entry name" value="GLYCEROL-3-PHOSPHATE REGULON REPRESSOR"/>
    <property type="match status" value="1"/>
</dbReference>
<dbReference type="Pfam" id="PF08220">
    <property type="entry name" value="HTH_DeoR"/>
    <property type="match status" value="1"/>
</dbReference>
<dbReference type="PANTHER" id="PTHR30363">
    <property type="entry name" value="HTH-TYPE TRANSCRIPTIONAL REGULATOR SRLR-RELATED"/>
    <property type="match status" value="1"/>
</dbReference>
<comment type="caution">
    <text evidence="9">The sequence shown here is derived from an EMBL/GenBank/DDBJ whole genome shotgun (WGS) entry which is preliminary data.</text>
</comment>
<dbReference type="InterPro" id="IPR001034">
    <property type="entry name" value="DeoR_HTH"/>
</dbReference>
<protein>
    <recommendedName>
        <fullName evidence="1">Lactose phosphotransferase system repressor</fullName>
    </recommendedName>
</protein>
<dbReference type="SMART" id="SM01134">
    <property type="entry name" value="DeoRC"/>
    <property type="match status" value="1"/>
</dbReference>
<dbReference type="InterPro" id="IPR050313">
    <property type="entry name" value="Carb_Metab_HTH_regulators"/>
</dbReference>
<dbReference type="PRINTS" id="PR00037">
    <property type="entry name" value="HTHLACR"/>
</dbReference>
<dbReference type="PROSITE" id="PS00894">
    <property type="entry name" value="HTH_DEOR_1"/>
    <property type="match status" value="1"/>
</dbReference>
<evidence type="ECO:0000313" key="9">
    <source>
        <dbReference type="EMBL" id="RLP07652.1"/>
    </source>
</evidence>
<gene>
    <name evidence="9" type="ORF">D7U36_10655</name>
</gene>